<dbReference type="STRING" id="1763537.ULVI_13515"/>
<organism evidence="1 2">
    <name type="scientific">Cochleicola gelatinilyticus</name>
    <dbReference type="NCBI Taxonomy" id="1763537"/>
    <lineage>
        <taxon>Bacteria</taxon>
        <taxon>Pseudomonadati</taxon>
        <taxon>Bacteroidota</taxon>
        <taxon>Flavobacteriia</taxon>
        <taxon>Flavobacteriales</taxon>
        <taxon>Flavobacteriaceae</taxon>
        <taxon>Cochleicola</taxon>
    </lineage>
</organism>
<sequence length="142" mass="16474">MKNKIQILILFLLIFFTGIFTITAQTTRMYPPKKDSKIESVNQFVDHSFDLYNKVFVYDSLTQKGVEIPPEYEDIIIEDLERNADSLYQIFPVVLDEMNGEKLWVKAKAILNLNKARNALTYSIKTAKKYTLGEATEPEEEE</sequence>
<dbReference type="RefSeq" id="WP_068593328.1">
    <property type="nucleotide sequence ID" value="NZ_LRXL01000052.1"/>
</dbReference>
<dbReference type="AlphaFoldDB" id="A0A167F0S6"/>
<reference evidence="1 2" key="1">
    <citation type="submission" date="2016-02" db="EMBL/GenBank/DDBJ databases">
        <title>Ulvibacter sp. LPB0005, isolated from Thais luteostoma.</title>
        <authorList>
            <person name="Shin S.-K."/>
            <person name="Yi H."/>
        </authorList>
    </citation>
    <scope>NUCLEOTIDE SEQUENCE [LARGE SCALE GENOMIC DNA]</scope>
    <source>
        <strain evidence="1 2">LPB0005</strain>
    </source>
</reference>
<evidence type="ECO:0000313" key="2">
    <source>
        <dbReference type="Proteomes" id="UP000077013"/>
    </source>
</evidence>
<name>A0A167F0S6_9FLAO</name>
<proteinExistence type="predicted"/>
<keyword evidence="2" id="KW-1185">Reference proteome</keyword>
<gene>
    <name evidence="1" type="ORF">ULVI_13515</name>
</gene>
<evidence type="ECO:0000313" key="1">
    <source>
        <dbReference type="EMBL" id="OAB76071.1"/>
    </source>
</evidence>
<dbReference type="OrthoDB" id="1454175at2"/>
<comment type="caution">
    <text evidence="1">The sequence shown here is derived from an EMBL/GenBank/DDBJ whole genome shotgun (WGS) entry which is preliminary data.</text>
</comment>
<protein>
    <submittedName>
        <fullName evidence="1">Uncharacterized protein</fullName>
    </submittedName>
</protein>
<accession>A0A167F0S6</accession>
<dbReference type="Proteomes" id="UP000077013">
    <property type="component" value="Unassembled WGS sequence"/>
</dbReference>
<dbReference type="EMBL" id="LRXL01000052">
    <property type="protein sequence ID" value="OAB76071.1"/>
    <property type="molecule type" value="Genomic_DNA"/>
</dbReference>